<reference evidence="3 4" key="1">
    <citation type="journal article" date="2023" name="BMC Biotechnol.">
        <title>Vitis rotundifolia cv Carlos genome sequencing.</title>
        <authorList>
            <person name="Huff M."/>
            <person name="Hulse-Kemp A."/>
            <person name="Scheffler B."/>
            <person name="Youngblood R."/>
            <person name="Simpson S."/>
            <person name="Babiker E."/>
            <person name="Staton M."/>
        </authorList>
    </citation>
    <scope>NUCLEOTIDE SEQUENCE [LARGE SCALE GENOMIC DNA]</scope>
    <source>
        <tissue evidence="3">Leaf</tissue>
    </source>
</reference>
<dbReference type="InterPro" id="IPR054722">
    <property type="entry name" value="PolX-like_BBD"/>
</dbReference>
<name>A0AA39DA68_VITRO</name>
<dbReference type="PANTHER" id="PTHR47481">
    <property type="match status" value="1"/>
</dbReference>
<evidence type="ECO:0000256" key="1">
    <source>
        <dbReference type="PROSITE-ProRule" id="PRU00047"/>
    </source>
</evidence>
<evidence type="ECO:0000259" key="2">
    <source>
        <dbReference type="PROSITE" id="PS50158"/>
    </source>
</evidence>
<dbReference type="PANTHER" id="PTHR47481:SF14">
    <property type="entry name" value="RETROTRANSPOSON COPIA-LIKE N-TERMINAL DOMAIN-CONTAINING PROTEIN"/>
    <property type="match status" value="1"/>
</dbReference>
<sequence>MSSDKLESFPIRFTGKNYCVWEFQFKLFALSKWEIKDARVMTWILSSVKPHLVLNLRPYKTAAAMWNYLHTVYNQDNSAKRFQLEYEMANFTQVSQLRNIFLVFKLFELIIPTLFMLIKRDQFLMKLRPDFKIVWSNLMNRHLVPSLDAWLSELLREEQRIVTQATIEHRANVSAPVSVAYVAQGRNKGQDMHVVQCFSCKDFGHIARDCPKKFCNYCKKQGHIISACPIQPERKQGTAYHTSIGASSSTALPVASSVAPIRAPTALANPNTLTPEMVQQMIISAFSAFGLSSNHTISSKPWYFDSRASNHMTNTVLSLSNVRNYDGNLKINTVDGSSLPISVVGYLSSSLTDVFVSPDLSTNLPSVGQLVDNNCNVNFSRSSCVVQDQVSGKMIAKGPKVGRLFPLHVSPSTIIPSFPLLSFACNVIGFGHKMWHRRLGHPNSDVLRTLFNSELLGNKACSSLDLSFDCTSCKLGKSKVLPFPHSASRASQCFDIIHIDV</sequence>
<dbReference type="GO" id="GO:0003676">
    <property type="term" value="F:nucleic acid binding"/>
    <property type="evidence" value="ECO:0007669"/>
    <property type="project" value="InterPro"/>
</dbReference>
<feature type="domain" description="CCHC-type" evidence="2">
    <location>
        <begin position="197"/>
        <end position="212"/>
    </location>
</feature>
<comment type="caution">
    <text evidence="3">The sequence shown here is derived from an EMBL/GenBank/DDBJ whole genome shotgun (WGS) entry which is preliminary data.</text>
</comment>
<dbReference type="InterPro" id="IPR036875">
    <property type="entry name" value="Znf_CCHC_sf"/>
</dbReference>
<dbReference type="Pfam" id="PF22936">
    <property type="entry name" value="Pol_BBD"/>
    <property type="match status" value="1"/>
</dbReference>
<keyword evidence="1" id="KW-0862">Zinc</keyword>
<dbReference type="SMART" id="SM00343">
    <property type="entry name" value="ZnF_C2HC"/>
    <property type="match status" value="2"/>
</dbReference>
<dbReference type="PROSITE" id="PS50158">
    <property type="entry name" value="ZF_CCHC"/>
    <property type="match status" value="1"/>
</dbReference>
<evidence type="ECO:0000313" key="4">
    <source>
        <dbReference type="Proteomes" id="UP001168098"/>
    </source>
</evidence>
<proteinExistence type="predicted"/>
<evidence type="ECO:0000313" key="3">
    <source>
        <dbReference type="EMBL" id="KAJ9675925.1"/>
    </source>
</evidence>
<dbReference type="Pfam" id="PF13976">
    <property type="entry name" value="gag_pre-integrs"/>
    <property type="match status" value="1"/>
</dbReference>
<organism evidence="3 4">
    <name type="scientific">Vitis rotundifolia</name>
    <name type="common">Muscadine grape</name>
    <dbReference type="NCBI Taxonomy" id="103349"/>
    <lineage>
        <taxon>Eukaryota</taxon>
        <taxon>Viridiplantae</taxon>
        <taxon>Streptophyta</taxon>
        <taxon>Embryophyta</taxon>
        <taxon>Tracheophyta</taxon>
        <taxon>Spermatophyta</taxon>
        <taxon>Magnoliopsida</taxon>
        <taxon>eudicotyledons</taxon>
        <taxon>Gunneridae</taxon>
        <taxon>Pentapetalae</taxon>
        <taxon>rosids</taxon>
        <taxon>Vitales</taxon>
        <taxon>Vitaceae</taxon>
        <taxon>Viteae</taxon>
        <taxon>Vitis</taxon>
    </lineage>
</organism>
<dbReference type="SUPFAM" id="SSF57756">
    <property type="entry name" value="Retrovirus zinc finger-like domains"/>
    <property type="match status" value="1"/>
</dbReference>
<dbReference type="InterPro" id="IPR025724">
    <property type="entry name" value="GAG-pre-integrase_dom"/>
</dbReference>
<keyword evidence="1" id="KW-0479">Metal-binding</keyword>
<dbReference type="Pfam" id="PF00098">
    <property type="entry name" value="zf-CCHC"/>
    <property type="match status" value="1"/>
</dbReference>
<protein>
    <recommendedName>
        <fullName evidence="2">CCHC-type domain-containing protein</fullName>
    </recommendedName>
</protein>
<keyword evidence="1" id="KW-0863">Zinc-finger</keyword>
<dbReference type="GO" id="GO:0008270">
    <property type="term" value="F:zinc ion binding"/>
    <property type="evidence" value="ECO:0007669"/>
    <property type="project" value="UniProtKB-KW"/>
</dbReference>
<dbReference type="EMBL" id="JARBHA010000018">
    <property type="protein sequence ID" value="KAJ9675925.1"/>
    <property type="molecule type" value="Genomic_DNA"/>
</dbReference>
<dbReference type="Proteomes" id="UP001168098">
    <property type="component" value="Unassembled WGS sequence"/>
</dbReference>
<accession>A0AA39DA68</accession>
<dbReference type="Gene3D" id="4.10.60.10">
    <property type="entry name" value="Zinc finger, CCHC-type"/>
    <property type="match status" value="1"/>
</dbReference>
<dbReference type="AlphaFoldDB" id="A0AA39DA68"/>
<dbReference type="InterPro" id="IPR001878">
    <property type="entry name" value="Znf_CCHC"/>
</dbReference>
<gene>
    <name evidence="3" type="ORF">PVL29_024747</name>
</gene>
<keyword evidence="4" id="KW-1185">Reference proteome</keyword>